<keyword evidence="1" id="KW-1133">Transmembrane helix</keyword>
<dbReference type="Proteomes" id="UP000199427">
    <property type="component" value="Unassembled WGS sequence"/>
</dbReference>
<accession>A0A1H9B4S6</accession>
<reference evidence="2 3" key="1">
    <citation type="submission" date="2016-10" db="EMBL/GenBank/DDBJ databases">
        <authorList>
            <person name="de Groot N.N."/>
        </authorList>
    </citation>
    <scope>NUCLEOTIDE SEQUENCE [LARGE SCALE GENOMIC DNA]</scope>
    <source>
        <strain evidence="2 3">DSM 21633</strain>
    </source>
</reference>
<dbReference type="OrthoDB" id="2440739at2"/>
<organism evidence="2 3">
    <name type="scientific">Piscibacillus halophilus</name>
    <dbReference type="NCBI Taxonomy" id="571933"/>
    <lineage>
        <taxon>Bacteria</taxon>
        <taxon>Bacillati</taxon>
        <taxon>Bacillota</taxon>
        <taxon>Bacilli</taxon>
        <taxon>Bacillales</taxon>
        <taxon>Bacillaceae</taxon>
        <taxon>Piscibacillus</taxon>
    </lineage>
</organism>
<keyword evidence="3" id="KW-1185">Reference proteome</keyword>
<keyword evidence="1" id="KW-0812">Transmembrane</keyword>
<dbReference type="RefSeq" id="WP_091772537.1">
    <property type="nucleotide sequence ID" value="NZ_CAESCL010000076.1"/>
</dbReference>
<evidence type="ECO:0008006" key="4">
    <source>
        <dbReference type="Google" id="ProtNLM"/>
    </source>
</evidence>
<dbReference type="STRING" id="571933.SAMN05216362_103128"/>
<dbReference type="Pfam" id="PF11151">
    <property type="entry name" value="DUF2929"/>
    <property type="match status" value="1"/>
</dbReference>
<feature type="transmembrane region" description="Helical" evidence="1">
    <location>
        <begin position="7"/>
        <end position="25"/>
    </location>
</feature>
<name>A0A1H9B4S6_9BACI</name>
<dbReference type="InterPro" id="IPR021324">
    <property type="entry name" value="DUF2929"/>
</dbReference>
<keyword evidence="1" id="KW-0472">Membrane</keyword>
<gene>
    <name evidence="2" type="ORF">SAMN05216362_103128</name>
</gene>
<sequence>MRLIWTVIWGFLLSLMVVYVITSMTGDTFSFPLAIVLTVIFTISSVVLGEGVIKDDSSY</sequence>
<protein>
    <recommendedName>
        <fullName evidence="4">DUF2929 domain-containing protein</fullName>
    </recommendedName>
</protein>
<evidence type="ECO:0000256" key="1">
    <source>
        <dbReference type="SAM" id="Phobius"/>
    </source>
</evidence>
<dbReference type="EMBL" id="FOES01000003">
    <property type="protein sequence ID" value="SEP83839.1"/>
    <property type="molecule type" value="Genomic_DNA"/>
</dbReference>
<feature type="transmembrane region" description="Helical" evidence="1">
    <location>
        <begin position="31"/>
        <end position="53"/>
    </location>
</feature>
<evidence type="ECO:0000313" key="3">
    <source>
        <dbReference type="Proteomes" id="UP000199427"/>
    </source>
</evidence>
<evidence type="ECO:0000313" key="2">
    <source>
        <dbReference type="EMBL" id="SEP83839.1"/>
    </source>
</evidence>
<dbReference type="AlphaFoldDB" id="A0A1H9B4S6"/>
<proteinExistence type="predicted"/>